<keyword evidence="6 8" id="KW-0560">Oxidoreductase</keyword>
<keyword evidence="11" id="KW-1185">Reference proteome</keyword>
<dbReference type="PRINTS" id="PR00070">
    <property type="entry name" value="DHFR"/>
</dbReference>
<dbReference type="EC" id="1.5.1.3" evidence="3 8"/>
<dbReference type="GO" id="GO:0046452">
    <property type="term" value="P:dihydrofolate metabolic process"/>
    <property type="evidence" value="ECO:0007669"/>
    <property type="project" value="TreeGrafter"/>
</dbReference>
<dbReference type="GO" id="GO:0046655">
    <property type="term" value="P:folic acid metabolic process"/>
    <property type="evidence" value="ECO:0007669"/>
    <property type="project" value="TreeGrafter"/>
</dbReference>
<dbReference type="CDD" id="cd00209">
    <property type="entry name" value="DHFR"/>
    <property type="match status" value="1"/>
</dbReference>
<dbReference type="InterPro" id="IPR012259">
    <property type="entry name" value="DHFR"/>
</dbReference>
<dbReference type="FunFam" id="3.40.430.10:FF:000001">
    <property type="entry name" value="Dihydrofolate reductase"/>
    <property type="match status" value="1"/>
</dbReference>
<evidence type="ECO:0000259" key="9">
    <source>
        <dbReference type="PROSITE" id="PS51330"/>
    </source>
</evidence>
<comment type="caution">
    <text evidence="10">The sequence shown here is derived from an EMBL/GenBank/DDBJ whole genome shotgun (WGS) entry which is preliminary data.</text>
</comment>
<dbReference type="GO" id="GO:0005829">
    <property type="term" value="C:cytosol"/>
    <property type="evidence" value="ECO:0007669"/>
    <property type="project" value="TreeGrafter"/>
</dbReference>
<dbReference type="Gene3D" id="3.40.430.10">
    <property type="entry name" value="Dihydrofolate Reductase, subunit A"/>
    <property type="match status" value="1"/>
</dbReference>
<dbReference type="GO" id="GO:0006730">
    <property type="term" value="P:one-carbon metabolic process"/>
    <property type="evidence" value="ECO:0007669"/>
    <property type="project" value="UniProtKB-KW"/>
</dbReference>
<evidence type="ECO:0000256" key="3">
    <source>
        <dbReference type="ARBA" id="ARBA00012856"/>
    </source>
</evidence>
<dbReference type="Pfam" id="PF00186">
    <property type="entry name" value="DHFR_1"/>
    <property type="match status" value="1"/>
</dbReference>
<comment type="catalytic activity">
    <reaction evidence="8">
        <text>(6S)-5,6,7,8-tetrahydrofolate + NADP(+) = 7,8-dihydrofolate + NADPH + H(+)</text>
        <dbReference type="Rhea" id="RHEA:15009"/>
        <dbReference type="ChEBI" id="CHEBI:15378"/>
        <dbReference type="ChEBI" id="CHEBI:57451"/>
        <dbReference type="ChEBI" id="CHEBI:57453"/>
        <dbReference type="ChEBI" id="CHEBI:57783"/>
        <dbReference type="ChEBI" id="CHEBI:58349"/>
        <dbReference type="EC" id="1.5.1.3"/>
    </reaction>
</comment>
<dbReference type="SUPFAM" id="SSF53597">
    <property type="entry name" value="Dihydrofolate reductase-like"/>
    <property type="match status" value="1"/>
</dbReference>
<reference evidence="10 11" key="1">
    <citation type="submission" date="2018-06" db="EMBL/GenBank/DDBJ databases">
        <title>Genomic Encyclopedia of Type Strains, Phase III (KMG-III): the genomes of soil and plant-associated and newly described type strains.</title>
        <authorList>
            <person name="Whitman W."/>
        </authorList>
    </citation>
    <scope>NUCLEOTIDE SEQUENCE [LARGE SCALE GENOMIC DNA]</scope>
    <source>
        <strain evidence="10 11">CGMCC 1.12504</strain>
    </source>
</reference>
<dbReference type="InterPro" id="IPR001796">
    <property type="entry name" value="DHFR_dom"/>
</dbReference>
<accession>A0A328WYA3</accession>
<keyword evidence="4 8" id="KW-0554">One-carbon metabolism</keyword>
<evidence type="ECO:0000256" key="1">
    <source>
        <dbReference type="ARBA" id="ARBA00004903"/>
    </source>
</evidence>
<dbReference type="UniPathway" id="UPA00077">
    <property type="reaction ID" value="UER00158"/>
</dbReference>
<comment type="pathway">
    <text evidence="1 8">Cofactor biosynthesis; tetrahydrofolate biosynthesis; 5,6,7,8-tetrahydrofolate from 7,8-dihydrofolate: step 1/1.</text>
</comment>
<sequence length="157" mass="18410">MIAAVAENNALGKDNNLVWHLPDDFRRFKELTSGHPIIMGRKTFESFPKLLPNRTHIIITRQKNYQPEHCIVVDSIEKALEFVPEEENAFIIGGGEIYKQSLDYTDVIELTRVHDSFDADTYFPEINPDSWQLVEEEYHPKDEKHLVDFTYQTFIRK</sequence>
<dbReference type="AlphaFoldDB" id="A0A328WYA3"/>
<evidence type="ECO:0000256" key="2">
    <source>
        <dbReference type="ARBA" id="ARBA00009539"/>
    </source>
</evidence>
<name>A0A328WYA3_9FLAO</name>
<dbReference type="GO" id="GO:0070401">
    <property type="term" value="F:NADP+ binding"/>
    <property type="evidence" value="ECO:0007669"/>
    <property type="project" value="UniProtKB-ARBA"/>
</dbReference>
<dbReference type="GO" id="GO:0046654">
    <property type="term" value="P:tetrahydrofolate biosynthetic process"/>
    <property type="evidence" value="ECO:0007669"/>
    <property type="project" value="UniProtKB-UniPathway"/>
</dbReference>
<gene>
    <name evidence="10" type="ORF">B0I10_10250</name>
</gene>
<evidence type="ECO:0000256" key="4">
    <source>
        <dbReference type="ARBA" id="ARBA00022563"/>
    </source>
</evidence>
<dbReference type="GO" id="GO:0004146">
    <property type="term" value="F:dihydrofolate reductase activity"/>
    <property type="evidence" value="ECO:0007669"/>
    <property type="project" value="UniProtKB-EC"/>
</dbReference>
<dbReference type="PIRSF" id="PIRSF000194">
    <property type="entry name" value="DHFR"/>
    <property type="match status" value="1"/>
</dbReference>
<dbReference type="InterPro" id="IPR024072">
    <property type="entry name" value="DHFR-like_dom_sf"/>
</dbReference>
<keyword evidence="5 8" id="KW-0521">NADP</keyword>
<dbReference type="PANTHER" id="PTHR48069">
    <property type="entry name" value="DIHYDROFOLATE REDUCTASE"/>
    <property type="match status" value="1"/>
</dbReference>
<dbReference type="PROSITE" id="PS51330">
    <property type="entry name" value="DHFR_2"/>
    <property type="match status" value="1"/>
</dbReference>
<evidence type="ECO:0000256" key="5">
    <source>
        <dbReference type="ARBA" id="ARBA00022857"/>
    </source>
</evidence>
<evidence type="ECO:0000256" key="7">
    <source>
        <dbReference type="ARBA" id="ARBA00025067"/>
    </source>
</evidence>
<dbReference type="PANTHER" id="PTHR48069:SF3">
    <property type="entry name" value="DIHYDROFOLATE REDUCTASE"/>
    <property type="match status" value="1"/>
</dbReference>
<evidence type="ECO:0000256" key="6">
    <source>
        <dbReference type="ARBA" id="ARBA00023002"/>
    </source>
</evidence>
<evidence type="ECO:0000313" key="10">
    <source>
        <dbReference type="EMBL" id="RAR50255.1"/>
    </source>
</evidence>
<comment type="similarity">
    <text evidence="2 8">Belongs to the dihydrofolate reductase family.</text>
</comment>
<feature type="domain" description="DHFR" evidence="9">
    <location>
        <begin position="1"/>
        <end position="156"/>
    </location>
</feature>
<dbReference type="EMBL" id="QLSV01000002">
    <property type="protein sequence ID" value="RAR50255.1"/>
    <property type="molecule type" value="Genomic_DNA"/>
</dbReference>
<comment type="function">
    <text evidence="7 8">Key enzyme in folate metabolism. Catalyzes an essential reaction for de novo glycine and purine synthesis, and for DNA precursor synthesis.</text>
</comment>
<organism evidence="10 11">
    <name type="scientific">Flavobacterium lacus</name>
    <dbReference type="NCBI Taxonomy" id="1353778"/>
    <lineage>
        <taxon>Bacteria</taxon>
        <taxon>Pseudomonadati</taxon>
        <taxon>Bacteroidota</taxon>
        <taxon>Flavobacteriia</taxon>
        <taxon>Flavobacteriales</taxon>
        <taxon>Flavobacteriaceae</taxon>
        <taxon>Flavobacterium</taxon>
    </lineage>
</organism>
<proteinExistence type="inferred from homology"/>
<protein>
    <recommendedName>
        <fullName evidence="3 8">Dihydrofolate reductase</fullName>
        <ecNumber evidence="3 8">1.5.1.3</ecNumber>
    </recommendedName>
</protein>
<dbReference type="Proteomes" id="UP000249518">
    <property type="component" value="Unassembled WGS sequence"/>
</dbReference>
<evidence type="ECO:0000256" key="8">
    <source>
        <dbReference type="PIRNR" id="PIRNR000194"/>
    </source>
</evidence>
<evidence type="ECO:0000313" key="11">
    <source>
        <dbReference type="Proteomes" id="UP000249518"/>
    </source>
</evidence>